<evidence type="ECO:0000256" key="1">
    <source>
        <dbReference type="ARBA" id="ARBA00022801"/>
    </source>
</evidence>
<dbReference type="Gene3D" id="3.10.50.10">
    <property type="match status" value="1"/>
</dbReference>
<dbReference type="GO" id="GO:0008061">
    <property type="term" value="F:chitin binding"/>
    <property type="evidence" value="ECO:0007669"/>
    <property type="project" value="InterPro"/>
</dbReference>
<proteinExistence type="predicted"/>
<dbReference type="SMART" id="SM00636">
    <property type="entry name" value="Glyco_18"/>
    <property type="match status" value="1"/>
</dbReference>
<name>A0A368VRQ3_9ACTN</name>
<gene>
    <name evidence="6" type="ORF">DFQ14_10410</name>
</gene>
<dbReference type="GO" id="GO:0016798">
    <property type="term" value="F:hydrolase activity, acting on glycosyl bonds"/>
    <property type="evidence" value="ECO:0007669"/>
    <property type="project" value="UniProtKB-KW"/>
</dbReference>
<dbReference type="PROSITE" id="PS51910">
    <property type="entry name" value="GH18_2"/>
    <property type="match status" value="1"/>
</dbReference>
<dbReference type="InterPro" id="IPR029070">
    <property type="entry name" value="Chitinase_insertion_sf"/>
</dbReference>
<comment type="caution">
    <text evidence="6">The sequence shown here is derived from an EMBL/GenBank/DDBJ whole genome shotgun (WGS) entry which is preliminary data.</text>
</comment>
<accession>A0A368VRQ3</accession>
<feature type="transmembrane region" description="Helical" evidence="4">
    <location>
        <begin position="52"/>
        <end position="71"/>
    </location>
</feature>
<evidence type="ECO:0000256" key="2">
    <source>
        <dbReference type="ARBA" id="ARBA00023295"/>
    </source>
</evidence>
<dbReference type="CDD" id="cd02874">
    <property type="entry name" value="GH18_CFLE_spore_hydrolase"/>
    <property type="match status" value="1"/>
</dbReference>
<dbReference type="InterPro" id="IPR001223">
    <property type="entry name" value="Glyco_hydro18_cat"/>
</dbReference>
<keyword evidence="4" id="KW-0812">Transmembrane</keyword>
<keyword evidence="7" id="KW-1185">Reference proteome</keyword>
<keyword evidence="2" id="KW-0326">Glycosidase</keyword>
<reference evidence="6 7" key="1">
    <citation type="submission" date="2018-07" db="EMBL/GenBank/DDBJ databases">
        <title>Genomic Encyclopedia of Type Strains, Phase III (KMG-III): the genomes of soil and plant-associated and newly described type strains.</title>
        <authorList>
            <person name="Whitman W."/>
        </authorList>
    </citation>
    <scope>NUCLEOTIDE SEQUENCE [LARGE SCALE GENOMIC DNA]</scope>
    <source>
        <strain evidence="6 7">CECT 8575</strain>
    </source>
</reference>
<dbReference type="RefSeq" id="WP_246195411.1">
    <property type="nucleotide sequence ID" value="NZ_QPJC01000004.1"/>
</dbReference>
<evidence type="ECO:0000313" key="7">
    <source>
        <dbReference type="Proteomes" id="UP000253495"/>
    </source>
</evidence>
<evidence type="ECO:0000256" key="4">
    <source>
        <dbReference type="SAM" id="Phobius"/>
    </source>
</evidence>
<keyword evidence="4" id="KW-1133">Transmembrane helix</keyword>
<dbReference type="AlphaFoldDB" id="A0A368VRQ3"/>
<protein>
    <submittedName>
        <fullName evidence="6">Spore germination protein YaaH</fullName>
    </submittedName>
</protein>
<dbReference type="PANTHER" id="PTHR46066">
    <property type="entry name" value="CHITINASE DOMAIN-CONTAINING PROTEIN 1 FAMILY MEMBER"/>
    <property type="match status" value="1"/>
</dbReference>
<dbReference type="Gene3D" id="3.20.20.80">
    <property type="entry name" value="Glycosidases"/>
    <property type="match status" value="1"/>
</dbReference>
<dbReference type="GO" id="GO:0005975">
    <property type="term" value="P:carbohydrate metabolic process"/>
    <property type="evidence" value="ECO:0007669"/>
    <property type="project" value="InterPro"/>
</dbReference>
<dbReference type="Pfam" id="PF00704">
    <property type="entry name" value="Glyco_hydro_18"/>
    <property type="match status" value="1"/>
</dbReference>
<organism evidence="6 7">
    <name type="scientific">Halopolyspora algeriensis</name>
    <dbReference type="NCBI Taxonomy" id="1500506"/>
    <lineage>
        <taxon>Bacteria</taxon>
        <taxon>Bacillati</taxon>
        <taxon>Actinomycetota</taxon>
        <taxon>Actinomycetes</taxon>
        <taxon>Actinomycetes incertae sedis</taxon>
        <taxon>Halopolyspora</taxon>
    </lineage>
</organism>
<evidence type="ECO:0000256" key="3">
    <source>
        <dbReference type="SAM" id="MobiDB-lite"/>
    </source>
</evidence>
<dbReference type="InterPro" id="IPR011583">
    <property type="entry name" value="Chitinase_II/V-like_cat"/>
</dbReference>
<dbReference type="Proteomes" id="UP000253495">
    <property type="component" value="Unassembled WGS sequence"/>
</dbReference>
<keyword evidence="1" id="KW-0378">Hydrolase</keyword>
<dbReference type="EMBL" id="QPJC01000004">
    <property type="protein sequence ID" value="RCW44421.1"/>
    <property type="molecule type" value="Genomic_DNA"/>
</dbReference>
<sequence length="408" mass="45597">MGHDAVTTGLLAMFARRSRNGRKWRGADPARPSVFPGTRSSRDTHRNRHIEGLVYLVILLLCVLLLAMVSVSRTAPAPMPTGHWNLVVASVPFWNLDAGTSTLMEHRRAVNQVSPWMYGLGADGRIVPQFPPDQADDVARQLQTLRESGLPVLPTLANTTRGRWAYEPVAQLLHDPRRRQEHITDIVALVLQEDYAGIDIDYENLRAGDREEFTGFVTELAAALHARGKLLSVALFAKTTEAGYDQRNVAQDYAAIGRVADQVRLMGYDYHWPTSGPGPVAPIGWIEDVLRYAKTRIPAHKVVLGVPLYGYDWVNGYGTPVTWEEASRIAASHQVRVRFDPASSSPWFRYTDARGREHEVWFENAASSQAKFRVARQAGIGGVYLWMYGPADTGTWSELHETLLTDMR</sequence>
<evidence type="ECO:0000313" key="6">
    <source>
        <dbReference type="EMBL" id="RCW44421.1"/>
    </source>
</evidence>
<evidence type="ECO:0000259" key="5">
    <source>
        <dbReference type="PROSITE" id="PS51910"/>
    </source>
</evidence>
<dbReference type="InterPro" id="IPR017853">
    <property type="entry name" value="GH"/>
</dbReference>
<keyword evidence="4" id="KW-0472">Membrane</keyword>
<feature type="domain" description="GH18" evidence="5">
    <location>
        <begin position="85"/>
        <end position="408"/>
    </location>
</feature>
<dbReference type="SUPFAM" id="SSF51445">
    <property type="entry name" value="(Trans)glycosidases"/>
    <property type="match status" value="1"/>
</dbReference>
<dbReference type="InterPro" id="IPR041704">
    <property type="entry name" value="CFLE_GH18"/>
</dbReference>
<dbReference type="PANTHER" id="PTHR46066:SF2">
    <property type="entry name" value="CHITINASE DOMAIN-CONTAINING PROTEIN 1"/>
    <property type="match status" value="1"/>
</dbReference>
<feature type="region of interest" description="Disordered" evidence="3">
    <location>
        <begin position="22"/>
        <end position="43"/>
    </location>
</feature>